<gene>
    <name evidence="2" type="ORF">FNH13_18740</name>
</gene>
<dbReference type="Gene3D" id="1.10.260.40">
    <property type="entry name" value="lambda repressor-like DNA-binding domains"/>
    <property type="match status" value="1"/>
</dbReference>
<dbReference type="SMART" id="SM00530">
    <property type="entry name" value="HTH_XRE"/>
    <property type="match status" value="1"/>
</dbReference>
<dbReference type="CDD" id="cd00093">
    <property type="entry name" value="HTH_XRE"/>
    <property type="match status" value="1"/>
</dbReference>
<dbReference type="OrthoDB" id="3780217at2"/>
<dbReference type="RefSeq" id="WP_143784835.1">
    <property type="nucleotide sequence ID" value="NZ_CP041616.1"/>
</dbReference>
<dbReference type="Proteomes" id="UP000315395">
    <property type="component" value="Chromosome"/>
</dbReference>
<keyword evidence="3" id="KW-1185">Reference proteome</keyword>
<sequence length="201" mass="22518">MRVEVDETREITSSLKRAVAESNLSQNSFARAIGTSPARMSAYLNGKTTPSAALYLRALQFGEARAVALRHRLADPTEIARRVNGALGEKDPDETWALRLMLRTRQDLITAMSNSPDAVEAWKRRAEVIEDRRFDVLLQAIIGHEYVKAGEPAPDWTTEDMLDVLWMPEDPFRDEAAIRKQTPDWLAARGILISEKGLTTA</sequence>
<organism evidence="2 3">
    <name type="scientific">Ornithinimicrobium ciconiae</name>
    <dbReference type="NCBI Taxonomy" id="2594265"/>
    <lineage>
        <taxon>Bacteria</taxon>
        <taxon>Bacillati</taxon>
        <taxon>Actinomycetota</taxon>
        <taxon>Actinomycetes</taxon>
        <taxon>Micrococcales</taxon>
        <taxon>Ornithinimicrobiaceae</taxon>
        <taxon>Ornithinimicrobium</taxon>
    </lineage>
</organism>
<feature type="domain" description="HTH cro/C1-type" evidence="1">
    <location>
        <begin position="15"/>
        <end position="52"/>
    </location>
</feature>
<evidence type="ECO:0000313" key="2">
    <source>
        <dbReference type="EMBL" id="QDO90109.1"/>
    </source>
</evidence>
<dbReference type="AlphaFoldDB" id="A0A516GF09"/>
<dbReference type="Pfam" id="PF01381">
    <property type="entry name" value="HTH_3"/>
    <property type="match status" value="1"/>
</dbReference>
<dbReference type="KEGG" id="orz:FNH13_18740"/>
<reference evidence="2 3" key="1">
    <citation type="submission" date="2019-07" db="EMBL/GenBank/DDBJ databases">
        <title>complete genome sequencing of Ornithinimicrobium sp. H23M54.</title>
        <authorList>
            <person name="Bae J.-W."/>
            <person name="Lee S.-Y."/>
        </authorList>
    </citation>
    <scope>NUCLEOTIDE SEQUENCE [LARGE SCALE GENOMIC DNA]</scope>
    <source>
        <strain evidence="2 3">H23M54</strain>
    </source>
</reference>
<dbReference type="SUPFAM" id="SSF47413">
    <property type="entry name" value="lambda repressor-like DNA-binding domains"/>
    <property type="match status" value="1"/>
</dbReference>
<dbReference type="EMBL" id="CP041616">
    <property type="protein sequence ID" value="QDO90109.1"/>
    <property type="molecule type" value="Genomic_DNA"/>
</dbReference>
<dbReference type="GO" id="GO:0003677">
    <property type="term" value="F:DNA binding"/>
    <property type="evidence" value="ECO:0007669"/>
    <property type="project" value="InterPro"/>
</dbReference>
<proteinExistence type="predicted"/>
<dbReference type="InterPro" id="IPR001387">
    <property type="entry name" value="Cro/C1-type_HTH"/>
</dbReference>
<accession>A0A516GF09</accession>
<dbReference type="PROSITE" id="PS50943">
    <property type="entry name" value="HTH_CROC1"/>
    <property type="match status" value="1"/>
</dbReference>
<dbReference type="InterPro" id="IPR010982">
    <property type="entry name" value="Lambda_DNA-bd_dom_sf"/>
</dbReference>
<protein>
    <submittedName>
        <fullName evidence="2">Helix-turn-helix transcriptional regulator</fullName>
    </submittedName>
</protein>
<name>A0A516GF09_9MICO</name>
<evidence type="ECO:0000313" key="3">
    <source>
        <dbReference type="Proteomes" id="UP000315395"/>
    </source>
</evidence>
<evidence type="ECO:0000259" key="1">
    <source>
        <dbReference type="PROSITE" id="PS50943"/>
    </source>
</evidence>